<dbReference type="PANTHER" id="PTHR31126">
    <property type="entry name" value="TYROSINE-PROTEIN PHOSPHATASE"/>
    <property type="match status" value="1"/>
</dbReference>
<comment type="caution">
    <text evidence="2">The sequence shown here is derived from an EMBL/GenBank/DDBJ whole genome shotgun (WGS) entry which is preliminary data.</text>
</comment>
<dbReference type="EMBL" id="DVHL01000036">
    <property type="protein sequence ID" value="HIR66128.1"/>
    <property type="molecule type" value="Genomic_DNA"/>
</dbReference>
<organism evidence="2 3">
    <name type="scientific">Candidatus Fimimonas gallinarum</name>
    <dbReference type="NCBI Taxonomy" id="2840821"/>
    <lineage>
        <taxon>Bacteria</taxon>
        <taxon>Pseudomonadati</taxon>
        <taxon>Myxococcota</taxon>
        <taxon>Myxococcia</taxon>
        <taxon>Myxococcales</taxon>
        <taxon>Cystobacterineae</taxon>
        <taxon>Myxococcaceae</taxon>
        <taxon>Myxococcaceae incertae sedis</taxon>
        <taxon>Candidatus Fimimonas</taxon>
    </lineage>
</organism>
<proteinExistence type="inferred from homology"/>
<evidence type="ECO:0000256" key="1">
    <source>
        <dbReference type="ARBA" id="ARBA00009580"/>
    </source>
</evidence>
<gene>
    <name evidence="2" type="ORF">IAC95_04545</name>
</gene>
<reference evidence="2" key="1">
    <citation type="submission" date="2020-10" db="EMBL/GenBank/DDBJ databases">
        <authorList>
            <person name="Gilroy R."/>
        </authorList>
    </citation>
    <scope>NUCLEOTIDE SEQUENCE</scope>
    <source>
        <strain evidence="2">CHK121-14286</strain>
    </source>
</reference>
<dbReference type="InterPro" id="IPR026893">
    <property type="entry name" value="Tyr/Ser_Pase_IphP-type"/>
</dbReference>
<evidence type="ECO:0000313" key="3">
    <source>
        <dbReference type="Proteomes" id="UP000824200"/>
    </source>
</evidence>
<dbReference type="PANTHER" id="PTHR31126:SF1">
    <property type="entry name" value="TYROSINE SPECIFIC PROTEIN PHOSPHATASES DOMAIN-CONTAINING PROTEIN"/>
    <property type="match status" value="1"/>
</dbReference>
<dbReference type="AlphaFoldDB" id="A0A9D1J877"/>
<evidence type="ECO:0000313" key="2">
    <source>
        <dbReference type="EMBL" id="HIR66128.1"/>
    </source>
</evidence>
<dbReference type="GO" id="GO:0004721">
    <property type="term" value="F:phosphoprotein phosphatase activity"/>
    <property type="evidence" value="ECO:0007669"/>
    <property type="project" value="InterPro"/>
</dbReference>
<accession>A0A9D1J877</accession>
<sequence length="265" mass="29764">MRIFLSGACNARDIGGIATANGTTKLHRLVRCGELSRITPQDVSVLQALPLQRVVDLRTAEEMQRSPDVKIEGVQYLHNPIIRSTTFGITYEKSSGSEIAQMLQAGLERMRQRGETYFQHMELLYRRFVSDEYSRKGYGSFLRLLAQHPTNGVTLWHCTAGKDRVGTCTALLLHCLGASKEQIFEDYLLTNVQSADSTNSIVNKVKGFVSDDNVRLIEKMLSADTAFLQGFFDEIDHLFGSIENFLADCGVTENDITLLRENYLD</sequence>
<dbReference type="SUPFAM" id="SSF52799">
    <property type="entry name" value="(Phosphotyrosine protein) phosphatases II"/>
    <property type="match status" value="1"/>
</dbReference>
<dbReference type="Gene3D" id="3.90.190.10">
    <property type="entry name" value="Protein tyrosine phosphatase superfamily"/>
    <property type="match status" value="1"/>
</dbReference>
<dbReference type="Proteomes" id="UP000824200">
    <property type="component" value="Unassembled WGS sequence"/>
</dbReference>
<dbReference type="Pfam" id="PF13350">
    <property type="entry name" value="Y_phosphatase3"/>
    <property type="match status" value="1"/>
</dbReference>
<reference evidence="2" key="2">
    <citation type="journal article" date="2021" name="PeerJ">
        <title>Extensive microbial diversity within the chicken gut microbiome revealed by metagenomics and culture.</title>
        <authorList>
            <person name="Gilroy R."/>
            <person name="Ravi A."/>
            <person name="Getino M."/>
            <person name="Pursley I."/>
            <person name="Horton D.L."/>
            <person name="Alikhan N.F."/>
            <person name="Baker D."/>
            <person name="Gharbi K."/>
            <person name="Hall N."/>
            <person name="Watson M."/>
            <person name="Adriaenssens E.M."/>
            <person name="Foster-Nyarko E."/>
            <person name="Jarju S."/>
            <person name="Secka A."/>
            <person name="Antonio M."/>
            <person name="Oren A."/>
            <person name="Chaudhuri R.R."/>
            <person name="La Ragione R."/>
            <person name="Hildebrand F."/>
            <person name="Pallen M.J."/>
        </authorList>
    </citation>
    <scope>NUCLEOTIDE SEQUENCE</scope>
    <source>
        <strain evidence="2">CHK121-14286</strain>
    </source>
</reference>
<name>A0A9D1J877_9BACT</name>
<comment type="similarity">
    <text evidence="1">Belongs to the protein-tyrosine phosphatase family.</text>
</comment>
<protein>
    <submittedName>
        <fullName evidence="2">Tyrosine-protein phosphatase</fullName>
    </submittedName>
</protein>
<dbReference type="InterPro" id="IPR029021">
    <property type="entry name" value="Prot-tyrosine_phosphatase-like"/>
</dbReference>